<dbReference type="Proteomes" id="UP000789375">
    <property type="component" value="Unassembled WGS sequence"/>
</dbReference>
<keyword evidence="2" id="KW-1185">Reference proteome</keyword>
<organism evidence="1 2">
    <name type="scientific">Funneliformis mosseae</name>
    <name type="common">Endomycorrhizal fungus</name>
    <name type="synonym">Glomus mosseae</name>
    <dbReference type="NCBI Taxonomy" id="27381"/>
    <lineage>
        <taxon>Eukaryota</taxon>
        <taxon>Fungi</taxon>
        <taxon>Fungi incertae sedis</taxon>
        <taxon>Mucoromycota</taxon>
        <taxon>Glomeromycotina</taxon>
        <taxon>Glomeromycetes</taxon>
        <taxon>Glomerales</taxon>
        <taxon>Glomeraceae</taxon>
        <taxon>Funneliformis</taxon>
    </lineage>
</organism>
<dbReference type="EMBL" id="CAJVPP010017142">
    <property type="protein sequence ID" value="CAG8731774.1"/>
    <property type="molecule type" value="Genomic_DNA"/>
</dbReference>
<dbReference type="AlphaFoldDB" id="A0A9N9IE26"/>
<reference evidence="1" key="1">
    <citation type="submission" date="2021-06" db="EMBL/GenBank/DDBJ databases">
        <authorList>
            <person name="Kallberg Y."/>
            <person name="Tangrot J."/>
            <person name="Rosling A."/>
        </authorList>
    </citation>
    <scope>NUCLEOTIDE SEQUENCE</scope>
    <source>
        <strain evidence="1">87-6 pot B 2015</strain>
    </source>
</reference>
<evidence type="ECO:0000313" key="1">
    <source>
        <dbReference type="EMBL" id="CAG8731774.1"/>
    </source>
</evidence>
<accession>A0A9N9IE26</accession>
<feature type="non-terminal residue" evidence="1">
    <location>
        <position position="1"/>
    </location>
</feature>
<sequence length="79" mass="9243">IDKNENNSNRKRKKPLKSIYYAKHQKKADLTRSLKVRVYSNFSQKTLLKQWMGKNVENCDDIQITKNLNIVAIDPGIHT</sequence>
<proteinExistence type="predicted"/>
<gene>
    <name evidence="1" type="ORF">FMOSSE_LOCUS15682</name>
</gene>
<evidence type="ECO:0000313" key="2">
    <source>
        <dbReference type="Proteomes" id="UP000789375"/>
    </source>
</evidence>
<feature type="non-terminal residue" evidence="1">
    <location>
        <position position="79"/>
    </location>
</feature>
<name>A0A9N9IE26_FUNMO</name>
<comment type="caution">
    <text evidence="1">The sequence shown here is derived from an EMBL/GenBank/DDBJ whole genome shotgun (WGS) entry which is preliminary data.</text>
</comment>
<protein>
    <submittedName>
        <fullName evidence="1">14374_t:CDS:1</fullName>
    </submittedName>
</protein>